<keyword evidence="5" id="KW-0813">Transport</keyword>
<dbReference type="KEGG" id="ccat:101452005"/>
<dbReference type="GO" id="GO:0032266">
    <property type="term" value="F:phosphatidylinositol-3-phosphate binding"/>
    <property type="evidence" value="ECO:0007669"/>
    <property type="project" value="TreeGrafter"/>
</dbReference>
<comment type="catalytic activity">
    <reaction evidence="11">
        <text>a 1,2-diacyl-sn-glycero-3-phosphoethanolamine(in) = a 1,2-diacyl-sn-glycero-3-phosphoethanolamine(out)</text>
        <dbReference type="Rhea" id="RHEA:38895"/>
        <dbReference type="ChEBI" id="CHEBI:64612"/>
    </reaction>
</comment>
<comment type="similarity">
    <text evidence="3">Belongs to the ATG2 family.</text>
</comment>
<dbReference type="PANTHER" id="PTHR13190:SF1">
    <property type="entry name" value="AUTOPHAGY-RELATED 2, ISOFORM A"/>
    <property type="match status" value="1"/>
</dbReference>
<reference evidence="13" key="1">
    <citation type="submission" date="2013-07" db="EMBL/GenBank/DDBJ databases">
        <authorList>
            <person name="Geib S."/>
        </authorList>
    </citation>
    <scope>NUCLEOTIDE SEQUENCE</scope>
</reference>
<comment type="catalytic activity">
    <reaction evidence="10">
        <text>a 1,2-diacyl-sn-glycero-3-phospho-L-serine(in) = a 1,2-diacyl-sn-glycero-3-phospho-L-serine(out)</text>
        <dbReference type="Rhea" id="RHEA:38663"/>
        <dbReference type="ChEBI" id="CHEBI:57262"/>
    </reaction>
</comment>
<dbReference type="GO" id="GO:0005789">
    <property type="term" value="C:endoplasmic reticulum membrane"/>
    <property type="evidence" value="ECO:0007669"/>
    <property type="project" value="UniProtKB-SubCell"/>
</dbReference>
<evidence type="ECO:0000256" key="1">
    <source>
        <dbReference type="ARBA" id="ARBA00004406"/>
    </source>
</evidence>
<dbReference type="GO" id="GO:0006869">
    <property type="term" value="P:lipid transport"/>
    <property type="evidence" value="ECO:0007669"/>
    <property type="project" value="UniProtKB-KW"/>
</dbReference>
<organism evidence="13">
    <name type="scientific">Ceratitis capitata</name>
    <name type="common">Mediterranean fruit fly</name>
    <name type="synonym">Tephritis capitata</name>
    <dbReference type="NCBI Taxonomy" id="7213"/>
    <lineage>
        <taxon>Eukaryota</taxon>
        <taxon>Metazoa</taxon>
        <taxon>Ecdysozoa</taxon>
        <taxon>Arthropoda</taxon>
        <taxon>Hexapoda</taxon>
        <taxon>Insecta</taxon>
        <taxon>Pterygota</taxon>
        <taxon>Neoptera</taxon>
        <taxon>Endopterygota</taxon>
        <taxon>Diptera</taxon>
        <taxon>Brachycera</taxon>
        <taxon>Muscomorpha</taxon>
        <taxon>Tephritoidea</taxon>
        <taxon>Tephritidae</taxon>
        <taxon>Ceratitis</taxon>
        <taxon>Ceratitis</taxon>
    </lineage>
</organism>
<evidence type="ECO:0000313" key="13">
    <source>
        <dbReference type="EMBL" id="JAB90608.1"/>
    </source>
</evidence>
<evidence type="ECO:0000256" key="5">
    <source>
        <dbReference type="ARBA" id="ARBA00022448"/>
    </source>
</evidence>
<dbReference type="GO" id="GO:0000422">
    <property type="term" value="P:autophagy of mitochondrion"/>
    <property type="evidence" value="ECO:0007669"/>
    <property type="project" value="TreeGrafter"/>
</dbReference>
<keyword evidence="7" id="KW-0072">Autophagy</keyword>
<gene>
    <name evidence="13" type="primary">ATG2B</name>
</gene>
<dbReference type="GO" id="GO:0061709">
    <property type="term" value="P:reticulophagy"/>
    <property type="evidence" value="ECO:0007669"/>
    <property type="project" value="TreeGrafter"/>
</dbReference>
<dbReference type="InterPro" id="IPR026849">
    <property type="entry name" value="ATG2"/>
</dbReference>
<evidence type="ECO:0000256" key="10">
    <source>
        <dbReference type="ARBA" id="ARBA00024479"/>
    </source>
</evidence>
<evidence type="ECO:0000256" key="8">
    <source>
        <dbReference type="ARBA" id="ARBA00023055"/>
    </source>
</evidence>
<evidence type="ECO:0000256" key="9">
    <source>
        <dbReference type="ARBA" id="ARBA00023136"/>
    </source>
</evidence>
<evidence type="ECO:0000256" key="2">
    <source>
        <dbReference type="ARBA" id="ARBA00004623"/>
    </source>
</evidence>
<protein>
    <recommendedName>
        <fullName evidence="4">Autophagy-related protein 2</fullName>
    </recommendedName>
</protein>
<evidence type="ECO:0000256" key="6">
    <source>
        <dbReference type="ARBA" id="ARBA00022824"/>
    </source>
</evidence>
<proteinExistence type="evidence at transcript level"/>
<feature type="compositionally biased region" description="Basic and acidic residues" evidence="12">
    <location>
        <begin position="1253"/>
        <end position="1268"/>
    </location>
</feature>
<feature type="region of interest" description="Disordered" evidence="12">
    <location>
        <begin position="1224"/>
        <end position="1268"/>
    </location>
</feature>
<dbReference type="EMBL" id="GAMC01015947">
    <property type="protein sequence ID" value="JAB90608.1"/>
    <property type="molecule type" value="mRNA"/>
</dbReference>
<sequence>MKLYDVWNNVKTKTCRYFLQKYLGQYLEENLNIEQLKIDLYNGKATVKNVSLNVDALNNLFDTQGWVVDVISGKFGTLTVSVPWNALMSNSSCIEIEDAIISVRPVQRQNNVASMLESMWSSASNSMKLAEECMKQSDENEEFEIDSKSIAGLEKFAELFDNILNRIKASFKNTTLRLEYPSFDNTKTIALCFHIDELIYENITGCENYPNESSQDAHNCQSTTLNDEDDTEANKIFMPIFAEHNISIRGLRVYTEEIKRDDTSSGKYDANFSKSSAIPILKIKHHLNIRLKMKQSEDINGPKIIIDSDIGSIYTLITPRQVHLILKLLEAFQNDNGEDEENAECLGARGVSESVIFQKRDKLVEIGNWMDSEAIPPNRDTLQYINLERWKDVPIRYSPPCSSMSSSTTITGLSKMQRKISSLEYCGEIISFSVHISSVVSIILTEDILVESLSNNQSPLNNTSVQSMINFSEQFFKSIDQIDDNKIDSVALTAGKNHLFACFSPIVSEGSQHRIKQTILSKININAQKVDLHEVLNGKPTELITFDRTESSNKADVSINIKSDVNSTNVDITLQKSRIELDISIYDRLSALFAPSPYSTFSSNRTPSRRLNDTNKSILVTSLSSVSMDVKLRFPIYDARPIHDPDRVPWWQQNIRADYMLMTLDDVHMKIDAGVFEVKLNEVNVYYIDKEVTKTVRLLVANAERNHLNALDYVKISVAIPNESYWTNLKNNLSNENPYENIKRFSDKTPFSAKRICRLSDTIHNQSDDNMESETVLLPGETEELEEFRNATMRTSKIQVQVHVPNVVLSLPSKQFYEIIYNRFNMDLFMWEPSSPLLNSSNTLRTENTQNICDMASSPTNQYTNFNECDYSDNEESDPVACHNSVLNSISMTESIYFSIHNPSKSEEASRYVPDIKKSEFSIDISIMSGLLNITLPITDKETQIVEKDTGKMDIDVKKLRIFSVNGHNSDKNLCYLCIEASDITMDHCGLLSEYFSRLSIPLEQYMRRTLQKTPKGLSKGNQPKMKEREMLSLVIETKRVPEQRIKRLRVTTGLQQTTLRYHPFVSNQFWLNQLIDFLDVVDYPIEGYVPYGIITEMQISLWNCAVEYRPTNFDYRALVEFGAFTITSNVISSVNGCNLRFIIEDFILSIAPYKGIDDKTAINSKYLVPVLDIGLFDISLRLSENSDKHPKFDLRCSVHGAHLRTCSDSGKALAQLLEHLASDGGSAGSEQDDTDRTLQRSESASSNASSTEEFRRRESVSEHQEWQQERVNLMMADAIRQNVTLSTSPSTSKKAAECGVKPFYFPDEQQHISVDDEEYECGDDMSGIFNFEQHVMSTSYLPVEPSIDVLPQVKSDLGDINIERKSSLQRRNPREDDYCIITEHEKQKVTKCGVRDVKICEDPIRIVDNHFTLTTSKLDLLKPPAGFPMPVSRYTLCEMTFTWHLYGGKDFAHGATDMNARNETSQYRMSDAYRHGVSYSKSNEKVYDASKPKDLSWKTIGGAQRNHEVLVEIQITKARLSHEVYPNHTAQASRQVLVVHDIEIRDRLQSSEINKFLFNPNLRTASVKTPQQMVVIKALHTRPKPKLSPAEECSLRVSLLPLRLHIDQNTLIFLADYFTNMGSNKEEQTEECNTLSEVQAPIMDVELCDDDDEFKARQLISTNLELLENEVTDKSQTQSEDLEKSAPIYFREVVFGPEVSIRFDYHGRKVELSRGPIAGLLMGLGQLQCSEIRLKKIVHRRGFLGIEKMLVYLCKEWLNDIKRNQLPRILKGVGPTYSLVQFIQGVIDLFRLPIVQYQRDGRIIRGLQLGAQSFTSRTAFAALELTSRVIQLLQFTAETAFDMLSSGPSVRRVRRLRQDKKKRSNRPKDMREGVTNAYLIVKEGINDSAATLIETAVTEHDQKGYTGAVGAVMRQIPQLVVCPAVLATQATSNILGGVKSSLVPEAKVEAREKWKTDIN</sequence>
<dbReference type="GeneID" id="101452005"/>
<comment type="subcellular location">
    <subcellularLocation>
        <location evidence="1">Endoplasmic reticulum membrane</location>
        <topology evidence="1">Peripheral membrane protein</topology>
    </subcellularLocation>
    <subcellularLocation>
        <location evidence="2">Preautophagosomal structure membrane</location>
        <topology evidence="2">Peripheral membrane protein</topology>
    </subcellularLocation>
</comment>
<dbReference type="Pfam" id="PF13329">
    <property type="entry name" value="ATG2_CAD"/>
    <property type="match status" value="2"/>
</dbReference>
<feature type="compositionally biased region" description="Low complexity" evidence="12">
    <location>
        <begin position="1242"/>
        <end position="1252"/>
    </location>
</feature>
<evidence type="ECO:0000256" key="12">
    <source>
        <dbReference type="SAM" id="MobiDB-lite"/>
    </source>
</evidence>
<dbReference type="PANTHER" id="PTHR13190">
    <property type="entry name" value="AUTOPHAGY-RELATED 2, ISOFORM A"/>
    <property type="match status" value="1"/>
</dbReference>
<dbReference type="GO" id="GO:0034727">
    <property type="term" value="P:piecemeal microautophagy of the nucleus"/>
    <property type="evidence" value="ECO:0007669"/>
    <property type="project" value="TreeGrafter"/>
</dbReference>
<dbReference type="GO" id="GO:0061908">
    <property type="term" value="C:phagophore"/>
    <property type="evidence" value="ECO:0007669"/>
    <property type="project" value="TreeGrafter"/>
</dbReference>
<evidence type="ECO:0000256" key="4">
    <source>
        <dbReference type="ARBA" id="ARBA00018070"/>
    </source>
</evidence>
<dbReference type="GO" id="GO:0061723">
    <property type="term" value="P:glycophagy"/>
    <property type="evidence" value="ECO:0007669"/>
    <property type="project" value="TreeGrafter"/>
</dbReference>
<dbReference type="GO" id="GO:0043495">
    <property type="term" value="F:protein-membrane adaptor activity"/>
    <property type="evidence" value="ECO:0007669"/>
    <property type="project" value="TreeGrafter"/>
</dbReference>
<keyword evidence="8" id="KW-0445">Lipid transport</keyword>
<evidence type="ECO:0000256" key="11">
    <source>
        <dbReference type="ARBA" id="ARBA00024615"/>
    </source>
</evidence>
<dbReference type="GO" id="GO:0000045">
    <property type="term" value="P:autophagosome assembly"/>
    <property type="evidence" value="ECO:0007669"/>
    <property type="project" value="TreeGrafter"/>
</dbReference>
<keyword evidence="6" id="KW-0256">Endoplasmic reticulum</keyword>
<accession>W8B0P0</accession>
<dbReference type="GO" id="GO:0034045">
    <property type="term" value="C:phagophore assembly site membrane"/>
    <property type="evidence" value="ECO:0007669"/>
    <property type="project" value="UniProtKB-SubCell"/>
</dbReference>
<keyword evidence="9" id="KW-0472">Membrane</keyword>
<dbReference type="OrthoDB" id="18982at2759"/>
<evidence type="ECO:0000256" key="3">
    <source>
        <dbReference type="ARBA" id="ARBA00009714"/>
    </source>
</evidence>
<evidence type="ECO:0000256" key="7">
    <source>
        <dbReference type="ARBA" id="ARBA00023006"/>
    </source>
</evidence>
<reference evidence="13" key="2">
    <citation type="journal article" date="2014" name="BMC Genomics">
        <title>A genomic perspective to assessing quality of mass-reared SIT flies used in Mediterranean fruit fly (Ceratitis capitata) eradication in California.</title>
        <authorList>
            <person name="Calla B."/>
            <person name="Hall B."/>
            <person name="Hou S."/>
            <person name="Geib S.M."/>
        </authorList>
    </citation>
    <scope>NUCLEOTIDE SEQUENCE</scope>
</reference>
<name>W8B0P0_CERCA</name>